<dbReference type="Proteomes" id="UP000223891">
    <property type="component" value="Segment"/>
</dbReference>
<dbReference type="EMBL" id="KU574722">
    <property type="protein sequence ID" value="AMM43762.1"/>
    <property type="molecule type" value="Genomic_DNA"/>
</dbReference>
<gene>
    <name evidence="1" type="ORF">CBB_197</name>
</gene>
<accession>A0A1L2CUR1</accession>
<sequence>MLSFREKLAKGIFESVKSTVNIPKKSAFLGTITEDGYCDYEVPEDTWYLLKDNKRGTRLHQSNIARKHRKETKRIRFGLE</sequence>
<protein>
    <submittedName>
        <fullName evidence="1">Uncharacterized protein</fullName>
    </submittedName>
</protein>
<organism evidence="1 2">
    <name type="scientific">Pectobacterium phage vB_PcaM_CBB</name>
    <dbReference type="NCBI Taxonomy" id="2772511"/>
    <lineage>
        <taxon>Viruses</taxon>
        <taxon>Duplodnaviria</taxon>
        <taxon>Heunggongvirae</taxon>
        <taxon>Uroviricota</taxon>
        <taxon>Caudoviricetes</taxon>
        <taxon>Mimasvirus</taxon>
        <taxon>Mimasvirus CBB</taxon>
    </lineage>
</organism>
<reference evidence="2" key="1">
    <citation type="submission" date="2016-01" db="EMBL/GenBank/DDBJ databases">
        <title>Isolation and Characterization of Enterobacteria phage CBB.</title>
        <authorList>
            <person name="Buttimer C.T.H."/>
            <person name="Hendrix H."/>
            <person name="Alexandre H."/>
            <person name="O'Mahony J."/>
            <person name="Lavigne R."/>
            <person name="Coffey A."/>
        </authorList>
    </citation>
    <scope>NUCLEOTIDE SEQUENCE [LARGE SCALE GENOMIC DNA]</scope>
</reference>
<keyword evidence="2" id="KW-1185">Reference proteome</keyword>
<evidence type="ECO:0000313" key="2">
    <source>
        <dbReference type="Proteomes" id="UP000223891"/>
    </source>
</evidence>
<evidence type="ECO:0000313" key="1">
    <source>
        <dbReference type="EMBL" id="AMM43762.1"/>
    </source>
</evidence>
<proteinExistence type="predicted"/>
<name>A0A1L2CUR1_9CAUD</name>